<name>A0AA42FKE0_9GAMM</name>
<evidence type="ECO:0000313" key="15">
    <source>
        <dbReference type="Proteomes" id="UP001156701"/>
    </source>
</evidence>
<evidence type="ECO:0000256" key="4">
    <source>
        <dbReference type="ARBA" id="ARBA00022475"/>
    </source>
</evidence>
<dbReference type="GO" id="GO:0015031">
    <property type="term" value="P:protein transport"/>
    <property type="evidence" value="ECO:0007669"/>
    <property type="project" value="UniProtKB-UniRule"/>
</dbReference>
<keyword evidence="16" id="KW-1185">Reference proteome</keyword>
<proteinExistence type="inferred from homology"/>
<feature type="compositionally biased region" description="Basic and acidic residues" evidence="11">
    <location>
        <begin position="108"/>
        <end position="117"/>
    </location>
</feature>
<evidence type="ECO:0000256" key="11">
    <source>
        <dbReference type="SAM" id="MobiDB-lite"/>
    </source>
</evidence>
<keyword evidence="6 10" id="KW-0812">Transmembrane</keyword>
<keyword evidence="10" id="KW-0735">Signal-anchor</keyword>
<evidence type="ECO:0000256" key="10">
    <source>
        <dbReference type="RuleBase" id="RU362123"/>
    </source>
</evidence>
<dbReference type="GO" id="GO:0098797">
    <property type="term" value="C:plasma membrane protein complex"/>
    <property type="evidence" value="ECO:0007669"/>
    <property type="project" value="TreeGrafter"/>
</dbReference>
<dbReference type="GO" id="GO:0055085">
    <property type="term" value="P:transmembrane transport"/>
    <property type="evidence" value="ECO:0007669"/>
    <property type="project" value="InterPro"/>
</dbReference>
<reference evidence="13" key="1">
    <citation type="submission" date="2023-03" db="EMBL/GenBank/DDBJ databases">
        <title>a new species belonging to Providencia genus.</title>
        <authorList>
            <person name="Yang W."/>
            <person name="Hu F."/>
            <person name="Shen S."/>
            <person name="Ding L."/>
            <person name="Yin D."/>
        </authorList>
    </citation>
    <scope>NUCLEOTIDE SEQUENCE</scope>
    <source>
        <strain evidence="13">CRE-3FA-0001</strain>
    </source>
</reference>
<comment type="subcellular location">
    <subcellularLocation>
        <location evidence="1 10">Cell inner membrane</location>
        <topology evidence="1 10">Single-pass membrane protein</topology>
        <orientation evidence="1 10">Periplasmic side</orientation>
    </subcellularLocation>
</comment>
<keyword evidence="3 10" id="KW-0813">Transport</keyword>
<feature type="transmembrane region" description="Helical" evidence="10">
    <location>
        <begin position="6"/>
        <end position="25"/>
    </location>
</feature>
<dbReference type="Proteomes" id="UP001156701">
    <property type="component" value="Unassembled WGS sequence"/>
</dbReference>
<dbReference type="SUPFAM" id="SSF74653">
    <property type="entry name" value="TolA/TonB C-terminal domain"/>
    <property type="match status" value="1"/>
</dbReference>
<keyword evidence="7 10" id="KW-0653">Protein transport</keyword>
<dbReference type="NCBIfam" id="TIGR01352">
    <property type="entry name" value="tonB_Cterm"/>
    <property type="match status" value="1"/>
</dbReference>
<evidence type="ECO:0000256" key="9">
    <source>
        <dbReference type="ARBA" id="ARBA00023136"/>
    </source>
</evidence>
<dbReference type="PANTHER" id="PTHR33446">
    <property type="entry name" value="PROTEIN TONB-RELATED"/>
    <property type="match status" value="1"/>
</dbReference>
<feature type="domain" description="TonB C-terminal" evidence="12">
    <location>
        <begin position="169"/>
        <end position="258"/>
    </location>
</feature>
<dbReference type="AlphaFoldDB" id="A0AA42FKE0"/>
<evidence type="ECO:0000256" key="2">
    <source>
        <dbReference type="ARBA" id="ARBA00006555"/>
    </source>
</evidence>
<dbReference type="PROSITE" id="PS52015">
    <property type="entry name" value="TONB_CTD"/>
    <property type="match status" value="1"/>
</dbReference>
<evidence type="ECO:0000259" key="12">
    <source>
        <dbReference type="PROSITE" id="PS52015"/>
    </source>
</evidence>
<evidence type="ECO:0000256" key="8">
    <source>
        <dbReference type="ARBA" id="ARBA00022989"/>
    </source>
</evidence>
<sequence length="258" mass="28986">MTYSRFVYAVIVSLLLHGGLTYYSLRSSSVSAKILVPINSDVITVALSQLLVEKQIAKTEEPLVGSGGLMSSPVELESALIEVAKTNSETHSEDSSSKTKINLNKPKKSSESENKKRVISKEIVEKINHDETEQQFKEGDNQIESLASGEQGEQKTRMVGDNSNDIRLNYLTRIRNELERHKKYPRRAKMMNKEGHVVVHFEITPQGELTNVYIVRSEHSEMFGKAVLDATRRYRSVGVKPEGVNALNSLTIYFSLEK</sequence>
<evidence type="ECO:0000313" key="16">
    <source>
        <dbReference type="Proteomes" id="UP001176478"/>
    </source>
</evidence>
<dbReference type="Proteomes" id="UP001176478">
    <property type="component" value="Unassembled WGS sequence"/>
</dbReference>
<dbReference type="GO" id="GO:0030288">
    <property type="term" value="C:outer membrane-bounded periplasmic space"/>
    <property type="evidence" value="ECO:0007669"/>
    <property type="project" value="InterPro"/>
</dbReference>
<evidence type="ECO:0000313" key="14">
    <source>
        <dbReference type="EMBL" id="MDO7855166.1"/>
    </source>
</evidence>
<dbReference type="PRINTS" id="PR01374">
    <property type="entry name" value="TONBPROTEIN"/>
</dbReference>
<keyword evidence="9 10" id="KW-0472">Membrane</keyword>
<accession>A0AA42FKE0</accession>
<dbReference type="InterPro" id="IPR051045">
    <property type="entry name" value="TonB-dependent_transducer"/>
</dbReference>
<comment type="similarity">
    <text evidence="2 10">Belongs to the TonB family.</text>
</comment>
<organism evidence="13 15">
    <name type="scientific">Providencia huashanensis</name>
    <dbReference type="NCBI Taxonomy" id="3037798"/>
    <lineage>
        <taxon>Bacteria</taxon>
        <taxon>Pseudomonadati</taxon>
        <taxon>Pseudomonadota</taxon>
        <taxon>Gammaproteobacteria</taxon>
        <taxon>Enterobacterales</taxon>
        <taxon>Morganellaceae</taxon>
        <taxon>Providencia</taxon>
    </lineage>
</organism>
<comment type="caution">
    <text evidence="13">The sequence shown here is derived from an EMBL/GenBank/DDBJ whole genome shotgun (WGS) entry which is preliminary data.</text>
</comment>
<dbReference type="Gene3D" id="3.30.1150.10">
    <property type="match status" value="1"/>
</dbReference>
<feature type="region of interest" description="Disordered" evidence="11">
    <location>
        <begin position="86"/>
        <end position="117"/>
    </location>
</feature>
<evidence type="ECO:0000256" key="1">
    <source>
        <dbReference type="ARBA" id="ARBA00004383"/>
    </source>
</evidence>
<dbReference type="EMBL" id="JAUQTG010000001">
    <property type="protein sequence ID" value="MDO7855166.1"/>
    <property type="molecule type" value="Genomic_DNA"/>
</dbReference>
<comment type="function">
    <text evidence="10">Interacts with outer membrane receptor proteins that carry out high-affinity binding and energy dependent uptake into the periplasmic space of specific substrates. It could act to transduce energy from the cytoplasmic membrane to specific energy-requiring processes in the outer membrane, resulting in the release into the periplasm of ligands bound by these outer membrane proteins.</text>
</comment>
<evidence type="ECO:0000256" key="6">
    <source>
        <dbReference type="ARBA" id="ARBA00022692"/>
    </source>
</evidence>
<dbReference type="EMBL" id="JARRYG010000009">
    <property type="protein sequence ID" value="MDG4696706.1"/>
    <property type="molecule type" value="Genomic_DNA"/>
</dbReference>
<dbReference type="GO" id="GO:0015891">
    <property type="term" value="P:siderophore transport"/>
    <property type="evidence" value="ECO:0007669"/>
    <property type="project" value="InterPro"/>
</dbReference>
<dbReference type="GO" id="GO:0031992">
    <property type="term" value="F:energy transducer activity"/>
    <property type="evidence" value="ECO:0007669"/>
    <property type="project" value="InterPro"/>
</dbReference>
<dbReference type="InterPro" id="IPR037682">
    <property type="entry name" value="TonB_C"/>
</dbReference>
<dbReference type="RefSeq" id="WP_166684902.1">
    <property type="nucleotide sequence ID" value="NZ_JARRYG010000009.1"/>
</dbReference>
<reference evidence="14" key="3">
    <citation type="journal article" date="2024" name="Int. J. Antimicrob. Agents">
        <title>Identification of a novel Providencia species showing multi-drug-resistant in three patients with hospital-acquired infection.</title>
        <authorList>
            <person name="Yang W."/>
            <person name="Chen J."/>
            <person name="Yang F."/>
            <person name="Ji P."/>
            <person name="Shen S."/>
            <person name="Yin D."/>
            <person name="Hu F."/>
        </authorList>
    </citation>
    <scope>NUCLEOTIDE SEQUENCE</scope>
    <source>
        <strain evidence="14">CRE-138-0111</strain>
    </source>
</reference>
<evidence type="ECO:0000256" key="5">
    <source>
        <dbReference type="ARBA" id="ARBA00022519"/>
    </source>
</evidence>
<dbReference type="InterPro" id="IPR006260">
    <property type="entry name" value="TonB/TolA_C"/>
</dbReference>
<dbReference type="InterPro" id="IPR003538">
    <property type="entry name" value="TonB"/>
</dbReference>
<reference evidence="14" key="2">
    <citation type="submission" date="2023-07" db="EMBL/GenBank/DDBJ databases">
        <authorList>
            <person name="Yang W."/>
            <person name="Chen J."/>
            <person name="Ji P."/>
            <person name="Hu F."/>
        </authorList>
    </citation>
    <scope>NUCLEOTIDE SEQUENCE</scope>
    <source>
        <strain evidence="14">CRE-138-0111</strain>
    </source>
</reference>
<feature type="compositionally biased region" description="Basic and acidic residues" evidence="11">
    <location>
        <begin position="88"/>
        <end position="97"/>
    </location>
</feature>
<evidence type="ECO:0000313" key="13">
    <source>
        <dbReference type="EMBL" id="MDG4696706.1"/>
    </source>
</evidence>
<keyword evidence="4 10" id="KW-1003">Cell membrane</keyword>
<dbReference type="PANTHER" id="PTHR33446:SF2">
    <property type="entry name" value="PROTEIN TONB"/>
    <property type="match status" value="1"/>
</dbReference>
<gene>
    <name evidence="13" type="ORF">P7V44_10695</name>
    <name evidence="14" type="ORF">Q5E86_02000</name>
</gene>
<protein>
    <recommendedName>
        <fullName evidence="10">Protein TonB</fullName>
    </recommendedName>
</protein>
<keyword evidence="8 10" id="KW-1133">Transmembrane helix</keyword>
<dbReference type="Pfam" id="PF03544">
    <property type="entry name" value="TonB_C"/>
    <property type="match status" value="1"/>
</dbReference>
<evidence type="ECO:0000256" key="7">
    <source>
        <dbReference type="ARBA" id="ARBA00022927"/>
    </source>
</evidence>
<keyword evidence="5 10" id="KW-0997">Cell inner membrane</keyword>
<evidence type="ECO:0000256" key="3">
    <source>
        <dbReference type="ARBA" id="ARBA00022448"/>
    </source>
</evidence>